<gene>
    <name evidence="5" type="ordered locus">Mpal_1217</name>
</gene>
<dbReference type="EMBL" id="CP001338">
    <property type="protein sequence ID" value="ACL16555.1"/>
    <property type="molecule type" value="Genomic_DNA"/>
</dbReference>
<feature type="binding site" evidence="2">
    <location>
        <position position="26"/>
    </location>
    <ligand>
        <name>Zn(2+)</name>
        <dbReference type="ChEBI" id="CHEBI:29105"/>
        <label>1</label>
    </ligand>
</feature>
<reference evidence="5 6" key="1">
    <citation type="journal article" date="2015" name="Genome Announc.">
        <title>Complete Genome Sequence of Methanosphaerula palustris E1-9CT, a Hydrogenotrophic Methanogen Isolated from a Minerotrophic Fen Peatland.</title>
        <authorList>
            <person name="Cadillo-Quiroz H."/>
            <person name="Browne P."/>
            <person name="Kyrpides N."/>
            <person name="Woyke T."/>
            <person name="Goodwin L."/>
            <person name="Detter C."/>
            <person name="Yavitt J.B."/>
            <person name="Zinder S.H."/>
        </authorList>
    </citation>
    <scope>NUCLEOTIDE SEQUENCE [LARGE SCALE GENOMIC DNA]</scope>
    <source>
        <strain evidence="6">ATCC BAA-1556 / DSM 19958 / E1-9c</strain>
    </source>
</reference>
<feature type="binding site" evidence="2">
    <location>
        <position position="291"/>
    </location>
    <ligand>
        <name>Zn(2+)</name>
        <dbReference type="ChEBI" id="CHEBI:29105"/>
        <label>2</label>
    </ligand>
</feature>
<feature type="binding site" evidence="3">
    <location>
        <position position="84"/>
    </location>
    <ligand>
        <name>ATP</name>
        <dbReference type="ChEBI" id="CHEBI:30616"/>
    </ligand>
</feature>
<dbReference type="Pfam" id="PF01171">
    <property type="entry name" value="ATP_bind_3"/>
    <property type="match status" value="1"/>
</dbReference>
<dbReference type="GO" id="GO:0016740">
    <property type="term" value="F:transferase activity"/>
    <property type="evidence" value="ECO:0007669"/>
    <property type="project" value="UniProtKB-KW"/>
</dbReference>
<dbReference type="GO" id="GO:0002143">
    <property type="term" value="P:tRNA wobble position uridine thiolation"/>
    <property type="evidence" value="ECO:0007669"/>
    <property type="project" value="TreeGrafter"/>
</dbReference>
<dbReference type="KEGG" id="mpl:Mpal_1217"/>
<keyword evidence="6" id="KW-1185">Reference proteome</keyword>
<feature type="binding site" evidence="2">
    <location>
        <position position="279"/>
    </location>
    <ligand>
        <name>Zn(2+)</name>
        <dbReference type="ChEBI" id="CHEBI:29105"/>
        <label>2</label>
    </ligand>
</feature>
<dbReference type="InterPro" id="IPR035107">
    <property type="entry name" value="tRNA_thiolation_TtcA_Ctu1"/>
</dbReference>
<protein>
    <submittedName>
        <fullName evidence="5">PP-loop domain protein</fullName>
    </submittedName>
</protein>
<evidence type="ECO:0000256" key="1">
    <source>
        <dbReference type="ARBA" id="ARBA00022679"/>
    </source>
</evidence>
<proteinExistence type="predicted"/>
<name>B8GHF0_METPE</name>
<keyword evidence="3" id="KW-0547">Nucleotide-binding</keyword>
<feature type="binding site" evidence="2">
    <location>
        <position position="4"/>
    </location>
    <ligand>
        <name>Zn(2+)</name>
        <dbReference type="ChEBI" id="CHEBI:29105"/>
        <label>1</label>
    </ligand>
</feature>
<dbReference type="Proteomes" id="UP000002457">
    <property type="component" value="Chromosome"/>
</dbReference>
<dbReference type="InterPro" id="IPR014729">
    <property type="entry name" value="Rossmann-like_a/b/a_fold"/>
</dbReference>
<keyword evidence="1" id="KW-0808">Transferase</keyword>
<dbReference type="eggNOG" id="arCOG00042">
    <property type="taxonomic scope" value="Archaea"/>
</dbReference>
<evidence type="ECO:0000313" key="5">
    <source>
        <dbReference type="EMBL" id="ACL16555.1"/>
    </source>
</evidence>
<feature type="binding site" evidence="3">
    <location>
        <position position="161"/>
    </location>
    <ligand>
        <name>ATP</name>
        <dbReference type="ChEBI" id="CHEBI:30616"/>
    </ligand>
</feature>
<dbReference type="RefSeq" id="WP_012617874.1">
    <property type="nucleotide sequence ID" value="NC_011832.1"/>
</dbReference>
<dbReference type="PANTHER" id="PTHR11807:SF12">
    <property type="entry name" value="CYTOPLASMIC TRNA 2-THIOLATION PROTEIN 1"/>
    <property type="match status" value="1"/>
</dbReference>
<dbReference type="InterPro" id="IPR000541">
    <property type="entry name" value="Ncs6/Tuc1/Ctu1"/>
</dbReference>
<feature type="binding site" evidence="2">
    <location>
        <position position="276"/>
    </location>
    <ligand>
        <name>Zn(2+)</name>
        <dbReference type="ChEBI" id="CHEBI:29105"/>
        <label>2</label>
    </ligand>
</feature>
<dbReference type="GO" id="GO:0002144">
    <property type="term" value="C:cytosolic tRNA wobble base thiouridylase complex"/>
    <property type="evidence" value="ECO:0007669"/>
    <property type="project" value="TreeGrafter"/>
</dbReference>
<feature type="domain" description="tRNA(Ile)-lysidine/2-thiocytidine synthase N-terminal" evidence="4">
    <location>
        <begin position="50"/>
        <end position="208"/>
    </location>
</feature>
<evidence type="ECO:0000313" key="6">
    <source>
        <dbReference type="Proteomes" id="UP000002457"/>
    </source>
</evidence>
<evidence type="ECO:0000256" key="3">
    <source>
        <dbReference type="PIRSR" id="PIRSR004976-51"/>
    </source>
</evidence>
<evidence type="ECO:0000259" key="4">
    <source>
        <dbReference type="Pfam" id="PF01171"/>
    </source>
</evidence>
<dbReference type="GO" id="GO:0000049">
    <property type="term" value="F:tRNA binding"/>
    <property type="evidence" value="ECO:0007669"/>
    <property type="project" value="InterPro"/>
</dbReference>
<dbReference type="SUPFAM" id="SSF52402">
    <property type="entry name" value="Adenine nucleotide alpha hydrolases-like"/>
    <property type="match status" value="1"/>
</dbReference>
<evidence type="ECO:0000256" key="2">
    <source>
        <dbReference type="PIRSR" id="PIRSR004976-50"/>
    </source>
</evidence>
<feature type="binding site" evidence="3">
    <location>
        <position position="59"/>
    </location>
    <ligand>
        <name>ATP</name>
        <dbReference type="ChEBI" id="CHEBI:30616"/>
    </ligand>
</feature>
<feature type="binding site" evidence="2">
    <location>
        <position position="23"/>
    </location>
    <ligand>
        <name>Zn(2+)</name>
        <dbReference type="ChEBI" id="CHEBI:29105"/>
        <label>1</label>
    </ligand>
</feature>
<sequence>MIACDRCNEHAVYFSRGDGAHLCGAHLMEKVEAKTAGMLASYTLADNERIAVALSGGKDSTVLLWLMNMLLGKRAADRLVAITVDEGIRDYRDETLAAARRLTHRLGIRHIIVSFQDLFGADLDSLLIGNRERACSVCGVYRRQALQQTAVEAGAGVLATGHCLDDEAQSVLMNYLRGDLTRIAGTLPEGTGYIPRIKPLGRVSEKEVVVYGMVASLLSPLPECPYTAHALRAEVRRALGVLEYRFPGTMLRIVEGEADLKRTVSGMVPPSALSKCDRCGAPCSGTICQRCKIEDLLDRRGNLQ</sequence>
<keyword evidence="3" id="KW-0067">ATP-binding</keyword>
<dbReference type="InterPro" id="IPR011063">
    <property type="entry name" value="TilS/TtcA_N"/>
</dbReference>
<feature type="binding site" evidence="3">
    <location>
        <begin position="53"/>
        <end position="55"/>
    </location>
    <ligand>
        <name>ATP</name>
        <dbReference type="ChEBI" id="CHEBI:30616"/>
    </ligand>
</feature>
<dbReference type="PANTHER" id="PTHR11807">
    <property type="entry name" value="ATPASES OF THE PP SUPERFAMILY-RELATED"/>
    <property type="match status" value="1"/>
</dbReference>
<dbReference type="Gene3D" id="3.40.50.620">
    <property type="entry name" value="HUPs"/>
    <property type="match status" value="1"/>
</dbReference>
<feature type="binding site" evidence="2">
    <location>
        <position position="7"/>
    </location>
    <ligand>
        <name>Zn(2+)</name>
        <dbReference type="ChEBI" id="CHEBI:29105"/>
        <label>1</label>
    </ligand>
</feature>
<accession>B8GHF0</accession>
<keyword evidence="2" id="KW-0862">Zinc</keyword>
<organism evidence="5 6">
    <name type="scientific">Methanosphaerula palustris (strain ATCC BAA-1556 / DSM 19958 / E1-9c)</name>
    <dbReference type="NCBI Taxonomy" id="521011"/>
    <lineage>
        <taxon>Archaea</taxon>
        <taxon>Methanobacteriati</taxon>
        <taxon>Methanobacteriota</taxon>
        <taxon>Stenosarchaea group</taxon>
        <taxon>Methanomicrobia</taxon>
        <taxon>Methanomicrobiales</taxon>
        <taxon>Methanoregulaceae</taxon>
        <taxon>Methanosphaerula</taxon>
    </lineage>
</organism>
<feature type="binding site" evidence="2">
    <location>
        <position position="288"/>
    </location>
    <ligand>
        <name>Zn(2+)</name>
        <dbReference type="ChEBI" id="CHEBI:29105"/>
        <label>2</label>
    </ligand>
</feature>
<feature type="binding site" evidence="3">
    <location>
        <position position="166"/>
    </location>
    <ligand>
        <name>ATP</name>
        <dbReference type="ChEBI" id="CHEBI:30616"/>
    </ligand>
</feature>
<dbReference type="GO" id="GO:0046872">
    <property type="term" value="F:metal ion binding"/>
    <property type="evidence" value="ECO:0007669"/>
    <property type="project" value="UniProtKB-KW"/>
</dbReference>
<dbReference type="STRING" id="521011.Mpal_1217"/>
<dbReference type="AlphaFoldDB" id="B8GHF0"/>
<dbReference type="NCBIfam" id="TIGR00269">
    <property type="entry name" value="TIGR00269 family protein"/>
    <property type="match status" value="1"/>
</dbReference>
<keyword evidence="2" id="KW-0479">Metal-binding</keyword>
<dbReference type="OrthoDB" id="33422at2157"/>
<dbReference type="GO" id="GO:0005524">
    <property type="term" value="F:ATP binding"/>
    <property type="evidence" value="ECO:0007669"/>
    <property type="project" value="UniProtKB-KW"/>
</dbReference>
<dbReference type="GeneID" id="7271495"/>
<dbReference type="PIRSF" id="PIRSF004976">
    <property type="entry name" value="ATPase_YdaO"/>
    <property type="match status" value="1"/>
</dbReference>
<dbReference type="HOGENOM" id="CLU_026481_1_1_2"/>